<dbReference type="InterPro" id="IPR001753">
    <property type="entry name" value="Enoyl-CoA_hydra/iso"/>
</dbReference>
<dbReference type="RefSeq" id="WP_344845891.1">
    <property type="nucleotide sequence ID" value="NZ_BAABAA010000008.1"/>
</dbReference>
<accession>A0ABP6YE10</accession>
<reference evidence="3" key="1">
    <citation type="journal article" date="2019" name="Int. J. Syst. Evol. Microbiol.">
        <title>The Global Catalogue of Microorganisms (GCM) 10K type strain sequencing project: providing services to taxonomists for standard genome sequencing and annotation.</title>
        <authorList>
            <consortium name="The Broad Institute Genomics Platform"/>
            <consortium name="The Broad Institute Genome Sequencing Center for Infectious Disease"/>
            <person name="Wu L."/>
            <person name="Ma J."/>
        </authorList>
    </citation>
    <scope>NUCLEOTIDE SEQUENCE [LARGE SCALE GENOMIC DNA]</scope>
    <source>
        <strain evidence="3">JCM 16928</strain>
    </source>
</reference>
<keyword evidence="1" id="KW-1133">Transmembrane helix</keyword>
<dbReference type="SUPFAM" id="SSF52096">
    <property type="entry name" value="ClpP/crotonase"/>
    <property type="match status" value="1"/>
</dbReference>
<keyword evidence="3" id="KW-1185">Reference proteome</keyword>
<evidence type="ECO:0000256" key="1">
    <source>
        <dbReference type="SAM" id="Phobius"/>
    </source>
</evidence>
<dbReference type="Proteomes" id="UP001501222">
    <property type="component" value="Unassembled WGS sequence"/>
</dbReference>
<comment type="caution">
    <text evidence="2">The sequence shown here is derived from an EMBL/GenBank/DDBJ whole genome shotgun (WGS) entry which is preliminary data.</text>
</comment>
<protein>
    <submittedName>
        <fullName evidence="2">Enoyl-CoA hydratase/isomerase family protein</fullName>
    </submittedName>
</protein>
<dbReference type="PANTHER" id="PTHR11941:SF75">
    <property type="entry name" value="ENOYL-COA HYDRATASE_ISOMERASE FAMILY PROTEIN"/>
    <property type="match status" value="1"/>
</dbReference>
<feature type="transmembrane region" description="Helical" evidence="1">
    <location>
        <begin position="93"/>
        <end position="117"/>
    </location>
</feature>
<dbReference type="Pfam" id="PF00378">
    <property type="entry name" value="ECH_1"/>
    <property type="match status" value="1"/>
</dbReference>
<gene>
    <name evidence="2" type="ORF">GCM10022235_58580</name>
</gene>
<sequence length="224" mass="24479">MPMPYLRRHERVFVLNLGEEHEDHTENRLTPDWLRQTEACLDEVEDYVGPAALVTTSTGKFYSNGLEPRRFVGPQDEILGYLSEVQKLLARLLAFPMITIAAVQGHAFAGGLLLALTHDLRIMRADRGFLCLPEVDLGFPFPTAMAGLIRGRLPAATAHEAMTTGRRYGGQEALAAGLVDVTASQAELLSAAIQRAEQLADKRGPTLAAIKATLYGDILTGLRQ</sequence>
<name>A0ABP6YE10_9ACTN</name>
<dbReference type="Gene3D" id="3.90.226.10">
    <property type="entry name" value="2-enoyl-CoA Hydratase, Chain A, domain 1"/>
    <property type="match status" value="1"/>
</dbReference>
<organism evidence="2 3">
    <name type="scientific">Kribbella ginsengisoli</name>
    <dbReference type="NCBI Taxonomy" id="363865"/>
    <lineage>
        <taxon>Bacteria</taxon>
        <taxon>Bacillati</taxon>
        <taxon>Actinomycetota</taxon>
        <taxon>Actinomycetes</taxon>
        <taxon>Propionibacteriales</taxon>
        <taxon>Kribbellaceae</taxon>
        <taxon>Kribbella</taxon>
    </lineage>
</organism>
<dbReference type="InterPro" id="IPR029045">
    <property type="entry name" value="ClpP/crotonase-like_dom_sf"/>
</dbReference>
<evidence type="ECO:0000313" key="3">
    <source>
        <dbReference type="Proteomes" id="UP001501222"/>
    </source>
</evidence>
<dbReference type="CDD" id="cd06558">
    <property type="entry name" value="crotonase-like"/>
    <property type="match status" value="1"/>
</dbReference>
<evidence type="ECO:0000313" key="2">
    <source>
        <dbReference type="EMBL" id="GAA3580567.1"/>
    </source>
</evidence>
<keyword evidence="1" id="KW-0472">Membrane</keyword>
<dbReference type="PANTHER" id="PTHR11941">
    <property type="entry name" value="ENOYL-COA HYDRATASE-RELATED"/>
    <property type="match status" value="1"/>
</dbReference>
<keyword evidence="1" id="KW-0812">Transmembrane</keyword>
<proteinExistence type="predicted"/>
<dbReference type="EMBL" id="BAABAA010000008">
    <property type="protein sequence ID" value="GAA3580567.1"/>
    <property type="molecule type" value="Genomic_DNA"/>
</dbReference>